<dbReference type="AlphaFoldDB" id="A0AAE1CXC7"/>
<keyword evidence="2" id="KW-1185">Reference proteome</keyword>
<proteinExistence type="predicted"/>
<organism evidence="1 2">
    <name type="scientific">Elysia crispata</name>
    <name type="common">lettuce slug</name>
    <dbReference type="NCBI Taxonomy" id="231223"/>
    <lineage>
        <taxon>Eukaryota</taxon>
        <taxon>Metazoa</taxon>
        <taxon>Spiralia</taxon>
        <taxon>Lophotrochozoa</taxon>
        <taxon>Mollusca</taxon>
        <taxon>Gastropoda</taxon>
        <taxon>Heterobranchia</taxon>
        <taxon>Euthyneura</taxon>
        <taxon>Panpulmonata</taxon>
        <taxon>Sacoglossa</taxon>
        <taxon>Placobranchoidea</taxon>
        <taxon>Plakobranchidae</taxon>
        <taxon>Elysia</taxon>
    </lineage>
</organism>
<sequence>MRSRSRYLDFDTADLYKMGPAVTAVFLLLLSQAMSTQICQPPKSESVYYMTGPMKDLYVAQDYDQGKILVVTSNSAQGDNWSFLDLNSRKIYVHTPDAGCQMVEYGNDETKKGYELLGQCLPSDAKLERSGDVDFYSMGRTGINWLVGMKPLADTDFFFMHFSRFLTEVSAGLTAVPRKSPFSILYQFSVGISDPTVFDKDLSGCVAA</sequence>
<dbReference type="EMBL" id="JAWDGP010006415">
    <property type="protein sequence ID" value="KAK3741522.1"/>
    <property type="molecule type" value="Genomic_DNA"/>
</dbReference>
<evidence type="ECO:0000313" key="1">
    <source>
        <dbReference type="EMBL" id="KAK3741522.1"/>
    </source>
</evidence>
<accession>A0AAE1CXC7</accession>
<reference evidence="1" key="1">
    <citation type="journal article" date="2023" name="G3 (Bethesda)">
        <title>A reference genome for the long-term kleptoplast-retaining sea slug Elysia crispata morphotype clarki.</title>
        <authorList>
            <person name="Eastman K.E."/>
            <person name="Pendleton A.L."/>
            <person name="Shaikh M.A."/>
            <person name="Suttiyut T."/>
            <person name="Ogas R."/>
            <person name="Tomko P."/>
            <person name="Gavelis G."/>
            <person name="Widhalm J.R."/>
            <person name="Wisecaver J.H."/>
        </authorList>
    </citation>
    <scope>NUCLEOTIDE SEQUENCE</scope>
    <source>
        <strain evidence="1">ECLA1</strain>
    </source>
</reference>
<gene>
    <name evidence="1" type="ORF">RRG08_045518</name>
</gene>
<protein>
    <submittedName>
        <fullName evidence="1">Uncharacterized protein</fullName>
    </submittedName>
</protein>
<comment type="caution">
    <text evidence="1">The sequence shown here is derived from an EMBL/GenBank/DDBJ whole genome shotgun (WGS) entry which is preliminary data.</text>
</comment>
<dbReference type="Proteomes" id="UP001283361">
    <property type="component" value="Unassembled WGS sequence"/>
</dbReference>
<evidence type="ECO:0000313" key="2">
    <source>
        <dbReference type="Proteomes" id="UP001283361"/>
    </source>
</evidence>
<name>A0AAE1CXC7_9GAST</name>